<protein>
    <submittedName>
        <fullName evidence="2">Uncharacterized protein</fullName>
    </submittedName>
</protein>
<dbReference type="EMBL" id="CADCWA010000043">
    <property type="protein sequence ID" value="CAA9505844.1"/>
    <property type="molecule type" value="Genomic_DNA"/>
</dbReference>
<feature type="compositionally biased region" description="Low complexity" evidence="1">
    <location>
        <begin position="168"/>
        <end position="180"/>
    </location>
</feature>
<feature type="region of interest" description="Disordered" evidence="1">
    <location>
        <begin position="1"/>
        <end position="435"/>
    </location>
</feature>
<evidence type="ECO:0000256" key="1">
    <source>
        <dbReference type="SAM" id="MobiDB-lite"/>
    </source>
</evidence>
<sequence length="435" mass="44752">DPRTAYRLGCSGPARCGPGPVYRRERAAAAGRAGARLCREPPRGAGPLRPAAGDRPTQLPGAGRGGEGGARHRRRGGGGRLLRPRRGSAPAQLGAADRAGRRPVADDGAGIRPARLCGGRAAGRVGPGIGPGARPGVRPARPAGARPGRLSAGARRGRPRRGPPPAGAQPGDQRQAAGGAQHPGSAARPPRPRRHPCPRLCAGAHRRRGRRAQRGQRRAARAGRNHGPVPATAGDPAAERQGGGRAPWRDAWRCRPAGAELSGPQLRGTERPGTNLLGPKLFDLRRASARPGAACTRPAGRNRSPASPRQPGDSAAASQRTGDPAAVLGSHCIGDPAGCGGRSGPAPLLGAAGQRARPRPLARSVPPAGIAPQGRVRGSERLRRRGARARPPAGGAVQERRGRRDLCGRSGVRRHQRLPVDQRSRSSGSQASGAM</sequence>
<accession>A0A6J4SUW7</accession>
<dbReference type="AlphaFoldDB" id="A0A6J4SUW7"/>
<reference evidence="2" key="1">
    <citation type="submission" date="2020-02" db="EMBL/GenBank/DDBJ databases">
        <authorList>
            <person name="Meier V. D."/>
        </authorList>
    </citation>
    <scope>NUCLEOTIDE SEQUENCE</scope>
    <source>
        <strain evidence="2">AVDCRST_MAG31</strain>
    </source>
</reference>
<proteinExistence type="predicted"/>
<gene>
    <name evidence="2" type="ORF">AVDCRST_MAG31-574</name>
</gene>
<feature type="compositionally biased region" description="Basic residues" evidence="1">
    <location>
        <begin position="71"/>
        <end position="86"/>
    </location>
</feature>
<organism evidence="2">
    <name type="scientific">uncultured Sphingomonas sp</name>
    <dbReference type="NCBI Taxonomy" id="158754"/>
    <lineage>
        <taxon>Bacteria</taxon>
        <taxon>Pseudomonadati</taxon>
        <taxon>Pseudomonadota</taxon>
        <taxon>Alphaproteobacteria</taxon>
        <taxon>Sphingomonadales</taxon>
        <taxon>Sphingomonadaceae</taxon>
        <taxon>Sphingomonas</taxon>
        <taxon>environmental samples</taxon>
    </lineage>
</organism>
<evidence type="ECO:0000313" key="2">
    <source>
        <dbReference type="EMBL" id="CAA9505844.1"/>
    </source>
</evidence>
<feature type="compositionally biased region" description="Basic residues" evidence="1">
    <location>
        <begin position="204"/>
        <end position="224"/>
    </location>
</feature>
<name>A0A6J4SUW7_9SPHN</name>
<feature type="non-terminal residue" evidence="2">
    <location>
        <position position="1"/>
    </location>
</feature>
<feature type="compositionally biased region" description="Low complexity" evidence="1">
    <location>
        <begin position="134"/>
        <end position="154"/>
    </location>
</feature>
<feature type="compositionally biased region" description="Basic and acidic residues" evidence="1">
    <location>
        <begin position="398"/>
        <end position="407"/>
    </location>
</feature>
<feature type="non-terminal residue" evidence="2">
    <location>
        <position position="435"/>
    </location>
</feature>
<feature type="compositionally biased region" description="Low complexity" evidence="1">
    <location>
        <begin position="425"/>
        <end position="435"/>
    </location>
</feature>
<feature type="compositionally biased region" description="Low complexity" evidence="1">
    <location>
        <begin position="43"/>
        <end position="61"/>
    </location>
</feature>